<feature type="compositionally biased region" description="Polar residues" evidence="1">
    <location>
        <begin position="176"/>
        <end position="188"/>
    </location>
</feature>
<feature type="compositionally biased region" description="Basic residues" evidence="1">
    <location>
        <begin position="349"/>
        <end position="358"/>
    </location>
</feature>
<feature type="region of interest" description="Disordered" evidence="1">
    <location>
        <begin position="482"/>
        <end position="514"/>
    </location>
</feature>
<dbReference type="Proteomes" id="UP000799778">
    <property type="component" value="Unassembled WGS sequence"/>
</dbReference>
<dbReference type="OrthoDB" id="3801471at2759"/>
<feature type="region of interest" description="Disordered" evidence="1">
    <location>
        <begin position="1"/>
        <end position="239"/>
    </location>
</feature>
<name>A0A6A5Y4U4_9PLEO</name>
<dbReference type="GeneID" id="54288861"/>
<evidence type="ECO:0000313" key="3">
    <source>
        <dbReference type="Proteomes" id="UP000799778"/>
    </source>
</evidence>
<dbReference type="EMBL" id="ML978066">
    <property type="protein sequence ID" value="KAF2020605.1"/>
    <property type="molecule type" value="Genomic_DNA"/>
</dbReference>
<keyword evidence="3" id="KW-1185">Reference proteome</keyword>
<proteinExistence type="predicted"/>
<feature type="compositionally biased region" description="Basic residues" evidence="1">
    <location>
        <begin position="1"/>
        <end position="10"/>
    </location>
</feature>
<evidence type="ECO:0000256" key="1">
    <source>
        <dbReference type="SAM" id="MobiDB-lite"/>
    </source>
</evidence>
<evidence type="ECO:0000313" key="2">
    <source>
        <dbReference type="EMBL" id="KAF2020605.1"/>
    </source>
</evidence>
<feature type="region of interest" description="Disordered" evidence="1">
    <location>
        <begin position="342"/>
        <end position="389"/>
    </location>
</feature>
<feature type="compositionally biased region" description="Polar residues" evidence="1">
    <location>
        <begin position="362"/>
        <end position="375"/>
    </location>
</feature>
<sequence>MSSGHSHRKHGESSRQGKRREKGESRDTRRSSRHTTPDPILGDIELKDQSPKHRDKVGEWRENLQEPVTPLTLVARNPDGIQSIPQSRARYHNRESLGQHSKQLSPNPDPLSHFDLKGMVDNDPDMKGQRGVALPEDTSRDNDPKKPRLSDNLQRPTEHPKGSRPQPTETRDQERPQQSGRPTNTTPGYTLPGQGSMATTLLPSTKARSGDSSPVRPESSYSNASTIRRVTPSPESLSEALRQSFAAHSTPKHRHSDDSTYVNADEAVVLRGGEAGAAENTLRAQDANVGISQLSDSEVPRRNPRSILYPYGDQASIPAISTRKTDAAIREAESYQALIDIYDNNGNPHSRRGRHHSHSNSQSKHVNPNNHTADVNESRLAPRRKQLPKRNIVIPPPTYVARTRLPRPTTPTPMTEIERMYQYAPMTASPTRRDPASDMARYRARCAAMKALEADSTEHLEQENPPAAASEVGAAIIQEPAAVHHRQPARGAESPVPGPSHYQASQPATVAPRRDGRVLSIDVIEMAERHRNMMLRQAVNKLENEYEERQRIELRENAALNAPPARTTSDAVKDFGKKWGRKCYAECCVVM</sequence>
<feature type="compositionally biased region" description="Basic and acidic residues" evidence="1">
    <location>
        <begin position="112"/>
        <end position="128"/>
    </location>
</feature>
<feature type="compositionally biased region" description="Polar residues" evidence="1">
    <location>
        <begin position="219"/>
        <end position="236"/>
    </location>
</feature>
<accession>A0A6A5Y4U4</accession>
<dbReference type="AlphaFoldDB" id="A0A6A5Y4U4"/>
<feature type="compositionally biased region" description="Polar residues" evidence="1">
    <location>
        <begin position="196"/>
        <end position="212"/>
    </location>
</feature>
<feature type="compositionally biased region" description="Basic and acidic residues" evidence="1">
    <location>
        <begin position="137"/>
        <end position="149"/>
    </location>
</feature>
<feature type="compositionally biased region" description="Basic and acidic residues" evidence="1">
    <location>
        <begin position="44"/>
        <end position="64"/>
    </location>
</feature>
<gene>
    <name evidence="2" type="ORF">BU24DRAFT_456664</name>
</gene>
<reference evidence="2" key="1">
    <citation type="journal article" date="2020" name="Stud. Mycol.">
        <title>101 Dothideomycetes genomes: a test case for predicting lifestyles and emergence of pathogens.</title>
        <authorList>
            <person name="Haridas S."/>
            <person name="Albert R."/>
            <person name="Binder M."/>
            <person name="Bloem J."/>
            <person name="Labutti K."/>
            <person name="Salamov A."/>
            <person name="Andreopoulos B."/>
            <person name="Baker S."/>
            <person name="Barry K."/>
            <person name="Bills G."/>
            <person name="Bluhm B."/>
            <person name="Cannon C."/>
            <person name="Castanera R."/>
            <person name="Culley D."/>
            <person name="Daum C."/>
            <person name="Ezra D."/>
            <person name="Gonzalez J."/>
            <person name="Henrissat B."/>
            <person name="Kuo A."/>
            <person name="Liang C."/>
            <person name="Lipzen A."/>
            <person name="Lutzoni F."/>
            <person name="Magnuson J."/>
            <person name="Mondo S."/>
            <person name="Nolan M."/>
            <person name="Ohm R."/>
            <person name="Pangilinan J."/>
            <person name="Park H.-J."/>
            <person name="Ramirez L."/>
            <person name="Alfaro M."/>
            <person name="Sun H."/>
            <person name="Tritt A."/>
            <person name="Yoshinaga Y."/>
            <person name="Zwiers L.-H."/>
            <person name="Turgeon B."/>
            <person name="Goodwin S."/>
            <person name="Spatafora J."/>
            <person name="Crous P."/>
            <person name="Grigoriev I."/>
        </authorList>
    </citation>
    <scope>NUCLEOTIDE SEQUENCE</scope>
    <source>
        <strain evidence="2">CBS 175.79</strain>
    </source>
</reference>
<organism evidence="2 3">
    <name type="scientific">Aaosphaeria arxii CBS 175.79</name>
    <dbReference type="NCBI Taxonomy" id="1450172"/>
    <lineage>
        <taxon>Eukaryota</taxon>
        <taxon>Fungi</taxon>
        <taxon>Dikarya</taxon>
        <taxon>Ascomycota</taxon>
        <taxon>Pezizomycotina</taxon>
        <taxon>Dothideomycetes</taxon>
        <taxon>Pleosporomycetidae</taxon>
        <taxon>Pleosporales</taxon>
        <taxon>Pleosporales incertae sedis</taxon>
        <taxon>Aaosphaeria</taxon>
    </lineage>
</organism>
<dbReference type="RefSeq" id="XP_033388944.1">
    <property type="nucleotide sequence ID" value="XM_033531464.1"/>
</dbReference>
<feature type="compositionally biased region" description="Basic and acidic residues" evidence="1">
    <location>
        <begin position="11"/>
        <end position="30"/>
    </location>
</feature>
<protein>
    <submittedName>
        <fullName evidence="2">Uncharacterized protein</fullName>
    </submittedName>
</protein>